<dbReference type="Proteomes" id="UP001479436">
    <property type="component" value="Unassembled WGS sequence"/>
</dbReference>
<gene>
    <name evidence="2" type="primary">NAT2_3</name>
    <name evidence="2" type="ORF">K7432_011771</name>
</gene>
<evidence type="ECO:0000313" key="3">
    <source>
        <dbReference type="Proteomes" id="UP001479436"/>
    </source>
</evidence>
<dbReference type="EMBL" id="JASJQH010007825">
    <property type="protein sequence ID" value="KAK9701300.1"/>
    <property type="molecule type" value="Genomic_DNA"/>
</dbReference>
<dbReference type="InterPro" id="IPR045866">
    <property type="entry name" value="FAM210A/B-like"/>
</dbReference>
<evidence type="ECO:0000259" key="1">
    <source>
        <dbReference type="Pfam" id="PF06916"/>
    </source>
</evidence>
<keyword evidence="3" id="KW-1185">Reference proteome</keyword>
<feature type="domain" description="DUF1279" evidence="1">
    <location>
        <begin position="95"/>
        <end position="197"/>
    </location>
</feature>
<organism evidence="2 3">
    <name type="scientific">Basidiobolus ranarum</name>
    <dbReference type="NCBI Taxonomy" id="34480"/>
    <lineage>
        <taxon>Eukaryota</taxon>
        <taxon>Fungi</taxon>
        <taxon>Fungi incertae sedis</taxon>
        <taxon>Zoopagomycota</taxon>
        <taxon>Entomophthoromycotina</taxon>
        <taxon>Basidiobolomycetes</taxon>
        <taxon>Basidiobolales</taxon>
        <taxon>Basidiobolaceae</taxon>
        <taxon>Basidiobolus</taxon>
    </lineage>
</organism>
<dbReference type="PANTHER" id="PTHR21377">
    <property type="entry name" value="PROTEIN FAM210B, MITOCHONDRIAL"/>
    <property type="match status" value="1"/>
</dbReference>
<sequence length="218" mass="24540">MNSLVMLRPRFSNSLRNPIVRFSRQHGSLSQSNPVIAKSLWKSSYLSSRNVLSTFTNQHPPLIQQHFKNTASRSFRRFSTNGEASPNTQVQKPGKMKELLRKYGRTATVAYLGLSVLDFLASFALVYSGGETFVKATEEWVLQWGKRLGVFDNDKPSDVYSEEGKKKSSLTSMLVIAYTLHKLLIPIRVPLTAAVTPALAKKFQSMGWTFLVKAPKRI</sequence>
<dbReference type="Pfam" id="PF06916">
    <property type="entry name" value="FAM210A-B_dom"/>
    <property type="match status" value="1"/>
</dbReference>
<proteinExistence type="predicted"/>
<name>A0ABR2VTC5_9FUNG</name>
<dbReference type="PANTHER" id="PTHR21377:SF0">
    <property type="entry name" value="PROTEIN FAM210B, MITOCHONDRIAL"/>
    <property type="match status" value="1"/>
</dbReference>
<reference evidence="2 3" key="1">
    <citation type="submission" date="2023-04" db="EMBL/GenBank/DDBJ databases">
        <title>Genome of Basidiobolus ranarum AG-B5.</title>
        <authorList>
            <person name="Stajich J.E."/>
            <person name="Carter-House D."/>
            <person name="Gryganskyi A."/>
        </authorList>
    </citation>
    <scope>NUCLEOTIDE SEQUENCE [LARGE SCALE GENOMIC DNA]</scope>
    <source>
        <strain evidence="2 3">AG-B5</strain>
    </source>
</reference>
<dbReference type="InterPro" id="IPR009688">
    <property type="entry name" value="FAM210A/B-like_dom"/>
</dbReference>
<accession>A0ABR2VTC5</accession>
<protein>
    <submittedName>
        <fullName evidence="2">DUF1279 superfamily</fullName>
    </submittedName>
</protein>
<comment type="caution">
    <text evidence="2">The sequence shown here is derived from an EMBL/GenBank/DDBJ whole genome shotgun (WGS) entry which is preliminary data.</text>
</comment>
<evidence type="ECO:0000313" key="2">
    <source>
        <dbReference type="EMBL" id="KAK9701300.1"/>
    </source>
</evidence>